<accession>A0A4P8XM49</accession>
<protein>
    <recommendedName>
        <fullName evidence="3">DUF1450 domain-containing protein</fullName>
    </recommendedName>
</protein>
<sequence length="89" mass="9878">MLNAELIVKDMNNMPNDIRVCEKCKGTSLKTIIPKLKKLAPDADIKVGCKSYCGPCKKRAFVYVNGRYISAPTEDEVLAKAKPFIKQSS</sequence>
<evidence type="ECO:0008006" key="3">
    <source>
        <dbReference type="Google" id="ProtNLM"/>
    </source>
</evidence>
<evidence type="ECO:0000313" key="1">
    <source>
        <dbReference type="EMBL" id="QCT03513.1"/>
    </source>
</evidence>
<proteinExistence type="predicted"/>
<dbReference type="EMBL" id="CP040396">
    <property type="protein sequence ID" value="QCT03513.1"/>
    <property type="molecule type" value="Genomic_DNA"/>
</dbReference>
<evidence type="ECO:0000313" key="2">
    <source>
        <dbReference type="Proteomes" id="UP000300879"/>
    </source>
</evidence>
<dbReference type="Pfam" id="PF07293">
    <property type="entry name" value="DUF1450"/>
    <property type="match status" value="1"/>
</dbReference>
<organism evidence="1 2">
    <name type="scientific">Paenibacillus algicola</name>
    <dbReference type="NCBI Taxonomy" id="2565926"/>
    <lineage>
        <taxon>Bacteria</taxon>
        <taxon>Bacillati</taxon>
        <taxon>Bacillota</taxon>
        <taxon>Bacilli</taxon>
        <taxon>Bacillales</taxon>
        <taxon>Paenibacillaceae</taxon>
        <taxon>Paenibacillus</taxon>
    </lineage>
</organism>
<reference evidence="1 2" key="1">
    <citation type="submission" date="2019-05" db="EMBL/GenBank/DDBJ databases">
        <authorList>
            <person name="Chen C."/>
        </authorList>
    </citation>
    <scope>NUCLEOTIDE SEQUENCE [LARGE SCALE GENOMIC DNA]</scope>
    <source>
        <strain evidence="1 2">HB172198</strain>
    </source>
</reference>
<dbReference type="KEGG" id="palo:E6C60_2801"/>
<gene>
    <name evidence="1" type="ORF">E6C60_2801</name>
</gene>
<name>A0A4P8XM49_9BACL</name>
<dbReference type="InterPro" id="IPR009910">
    <property type="entry name" value="DUF1450"/>
</dbReference>
<keyword evidence="2" id="KW-1185">Reference proteome</keyword>
<dbReference type="Proteomes" id="UP000300879">
    <property type="component" value="Chromosome"/>
</dbReference>
<dbReference type="AlphaFoldDB" id="A0A4P8XM49"/>